<evidence type="ECO:0000256" key="1">
    <source>
        <dbReference type="SAM" id="MobiDB-lite"/>
    </source>
</evidence>
<name>A0A178YJL8_SINSA</name>
<dbReference type="Gene3D" id="3.40.50.1110">
    <property type="entry name" value="SGNH hydrolase"/>
    <property type="match status" value="1"/>
</dbReference>
<organism evidence="2 3">
    <name type="scientific">Sinorhizobium saheli</name>
    <dbReference type="NCBI Taxonomy" id="36856"/>
    <lineage>
        <taxon>Bacteria</taxon>
        <taxon>Pseudomonadati</taxon>
        <taxon>Pseudomonadota</taxon>
        <taxon>Alphaproteobacteria</taxon>
        <taxon>Hyphomicrobiales</taxon>
        <taxon>Rhizobiaceae</taxon>
        <taxon>Sinorhizobium/Ensifer group</taxon>
        <taxon>Sinorhizobium</taxon>
    </lineage>
</organism>
<dbReference type="GO" id="GO:0016788">
    <property type="term" value="F:hydrolase activity, acting on ester bonds"/>
    <property type="evidence" value="ECO:0007669"/>
    <property type="project" value="UniProtKB-ARBA"/>
</dbReference>
<accession>A0A178YJL8</accession>
<sequence>MTMQTTGDARRGWFFRPFRLAPLLLGAAAMLVAGLFATMVEAQEPVPRRNVLQRLFGVFVPQRRYYEDPSYYPRQPQPRRIQRRRQQPAEPRQPRQQRQRPRVADTPSPAPVIGKAPDAKKVLVVGDFIAGSLGDGLKVAFETTPGIAIETRTNGSSGLVRSDYFDWPAMLPDYISELKPSVIVISLGANDRQTMRDTNEKFRTDAWKEEYRKRVAALATLARKDKLPVLWVGMPPFQSTAMTADMVTFNGIYREEVEKAGGQFIDIWDGFVDEGGKFVLTGSDINGQQVRLRGADGINLTKAGKRKLAFYVEKDIRKLLGETAATDVPGAEELKDLVVTAPLANEDIVKTQPISLTDPELDGATALLGGGAPLKSTGKSPRDLLIEKGEVVAAPPGRVDDFRLAKPETVISRPLMRN</sequence>
<comment type="caution">
    <text evidence="2">The sequence shown here is derived from an EMBL/GenBank/DDBJ whole genome shotgun (WGS) entry which is preliminary data.</text>
</comment>
<dbReference type="EMBL" id="LNQB01000064">
    <property type="protein sequence ID" value="OAP47729.1"/>
    <property type="molecule type" value="Genomic_DNA"/>
</dbReference>
<evidence type="ECO:0000313" key="3">
    <source>
        <dbReference type="Proteomes" id="UP000078507"/>
    </source>
</evidence>
<dbReference type="OrthoDB" id="9805649at2"/>
<dbReference type="Proteomes" id="UP000078507">
    <property type="component" value="Unassembled WGS sequence"/>
</dbReference>
<dbReference type="Pfam" id="PF04311">
    <property type="entry name" value="DUF459"/>
    <property type="match status" value="1"/>
</dbReference>
<dbReference type="InterPro" id="IPR007407">
    <property type="entry name" value="DUF459"/>
</dbReference>
<dbReference type="InterPro" id="IPR036514">
    <property type="entry name" value="SGNH_hydro_sf"/>
</dbReference>
<dbReference type="CDD" id="cd01829">
    <property type="entry name" value="SGNH_hydrolase_peri2"/>
    <property type="match status" value="1"/>
</dbReference>
<evidence type="ECO:0000313" key="2">
    <source>
        <dbReference type="EMBL" id="OAP47729.1"/>
    </source>
</evidence>
<dbReference type="SUPFAM" id="SSF52266">
    <property type="entry name" value="SGNH hydrolase"/>
    <property type="match status" value="1"/>
</dbReference>
<evidence type="ECO:0008006" key="4">
    <source>
        <dbReference type="Google" id="ProtNLM"/>
    </source>
</evidence>
<protein>
    <recommendedName>
        <fullName evidence="4">SGNH hydrolase-type esterase domain-containing protein</fullName>
    </recommendedName>
</protein>
<gene>
    <name evidence="2" type="ORF">ATB98_03810</name>
</gene>
<proteinExistence type="predicted"/>
<reference evidence="2 3" key="1">
    <citation type="submission" date="2015-11" db="EMBL/GenBank/DDBJ databases">
        <title>Ensifer anhuiense sp. nov., an effective nitrogen fixation bacterium with Glycine soja.</title>
        <authorList>
            <person name="Yan H."/>
            <person name="Chen W."/>
        </authorList>
    </citation>
    <scope>NUCLEOTIDE SEQUENCE [LARGE SCALE GENOMIC DNA]</scope>
    <source>
        <strain evidence="2 3">LMG 7837</strain>
    </source>
</reference>
<keyword evidence="3" id="KW-1185">Reference proteome</keyword>
<dbReference type="AlphaFoldDB" id="A0A178YJL8"/>
<feature type="region of interest" description="Disordered" evidence="1">
    <location>
        <begin position="69"/>
        <end position="114"/>
    </location>
</feature>
<dbReference type="STRING" id="36856.ATB98_03810"/>